<dbReference type="Proteomes" id="UP001497512">
    <property type="component" value="Chromosome 6"/>
</dbReference>
<evidence type="ECO:0000256" key="2">
    <source>
        <dbReference type="ARBA" id="ARBA00022980"/>
    </source>
</evidence>
<dbReference type="InterPro" id="IPR023803">
    <property type="entry name" value="Ribosomal_bS16_dom_sf"/>
</dbReference>
<protein>
    <recommendedName>
        <fullName evidence="6">Ribosomal protein S16</fullName>
    </recommendedName>
</protein>
<organism evidence="4 5">
    <name type="scientific">Sphagnum troendelagicum</name>
    <dbReference type="NCBI Taxonomy" id="128251"/>
    <lineage>
        <taxon>Eukaryota</taxon>
        <taxon>Viridiplantae</taxon>
        <taxon>Streptophyta</taxon>
        <taxon>Embryophyta</taxon>
        <taxon>Bryophyta</taxon>
        <taxon>Sphagnophytina</taxon>
        <taxon>Sphagnopsida</taxon>
        <taxon>Sphagnales</taxon>
        <taxon>Sphagnaceae</taxon>
        <taxon>Sphagnum</taxon>
    </lineage>
</organism>
<name>A0ABP0URN3_9BRYO</name>
<dbReference type="EMBL" id="OZ019898">
    <property type="protein sequence ID" value="CAK9228511.1"/>
    <property type="molecule type" value="Genomic_DNA"/>
</dbReference>
<evidence type="ECO:0008006" key="6">
    <source>
        <dbReference type="Google" id="ProtNLM"/>
    </source>
</evidence>
<dbReference type="HAMAP" id="MF_00385">
    <property type="entry name" value="Ribosomal_bS16"/>
    <property type="match status" value="1"/>
</dbReference>
<evidence type="ECO:0000313" key="4">
    <source>
        <dbReference type="EMBL" id="CAK9228511.1"/>
    </source>
</evidence>
<reference evidence="4" key="1">
    <citation type="submission" date="2024-02" db="EMBL/GenBank/DDBJ databases">
        <authorList>
            <consortium name="ELIXIR-Norway"/>
            <consortium name="Elixir Norway"/>
        </authorList>
    </citation>
    <scope>NUCLEOTIDE SEQUENCE</scope>
</reference>
<dbReference type="Pfam" id="PF00886">
    <property type="entry name" value="Ribosomal_S16"/>
    <property type="match status" value="1"/>
</dbReference>
<dbReference type="PANTHER" id="PTHR12919:SF39">
    <property type="entry name" value="SMALL RIBOSOMAL SUBUNIT PROTEIN BS16M_BS16C"/>
    <property type="match status" value="1"/>
</dbReference>
<accession>A0ABP0URN3</accession>
<keyword evidence="5" id="KW-1185">Reference proteome</keyword>
<evidence type="ECO:0000313" key="5">
    <source>
        <dbReference type="Proteomes" id="UP001497512"/>
    </source>
</evidence>
<dbReference type="PANTHER" id="PTHR12919">
    <property type="entry name" value="30S RIBOSOMAL PROTEIN S16"/>
    <property type="match status" value="1"/>
</dbReference>
<dbReference type="InterPro" id="IPR000307">
    <property type="entry name" value="Ribosomal_bS16"/>
</dbReference>
<dbReference type="Gene3D" id="3.30.1320.10">
    <property type="match status" value="1"/>
</dbReference>
<comment type="similarity">
    <text evidence="1">Belongs to the bacterial ribosomal protein bS16 family.</text>
</comment>
<keyword evidence="2" id="KW-0689">Ribosomal protein</keyword>
<keyword evidence="3" id="KW-0687">Ribonucleoprotein</keyword>
<sequence length="200" mass="21413">MASIACATAAASSVAATTAVFCGPSSWGPRAVGASSSRSVVFRGLGMPVRSLRVRRMTREDEGVTDILQRRIQGLSVQASATEGVDLQVSEKAAGSDSQKDVFVGSVGGVKGPVRIRLVRFGRKKLPFYRIFVAHSRARRDGRHIELIGFYNPIAGIDGKKQIGIKADRVKYWLSVGAQPTDTVRGILYKAGIMQPPTPA</sequence>
<dbReference type="NCBIfam" id="TIGR00002">
    <property type="entry name" value="S16"/>
    <property type="match status" value="1"/>
</dbReference>
<gene>
    <name evidence="4" type="ORF">CSSPTR1EN2_LOCUS19151</name>
</gene>
<evidence type="ECO:0000256" key="1">
    <source>
        <dbReference type="ARBA" id="ARBA00006668"/>
    </source>
</evidence>
<evidence type="ECO:0000256" key="3">
    <source>
        <dbReference type="ARBA" id="ARBA00023274"/>
    </source>
</evidence>
<proteinExistence type="inferred from homology"/>
<dbReference type="SUPFAM" id="SSF54565">
    <property type="entry name" value="Ribosomal protein S16"/>
    <property type="match status" value="1"/>
</dbReference>